<proteinExistence type="predicted"/>
<accession>A0ABS4CWQ3</accession>
<name>A0ABS4CWQ3_9BACI</name>
<comment type="caution">
    <text evidence="1">The sequence shown here is derived from an EMBL/GenBank/DDBJ whole genome shotgun (WGS) entry which is preliminary data.</text>
</comment>
<evidence type="ECO:0000313" key="2">
    <source>
        <dbReference type="Proteomes" id="UP000674416"/>
    </source>
</evidence>
<dbReference type="EMBL" id="JAFDST010000002">
    <property type="protein sequence ID" value="MBP1081445.1"/>
    <property type="molecule type" value="Genomic_DNA"/>
</dbReference>
<evidence type="ECO:0000313" key="1">
    <source>
        <dbReference type="EMBL" id="MBP1081445.1"/>
    </source>
</evidence>
<sequence length="154" mass="17570">MISDMHPVLKKLQYKDQGQPVFILNAPLTYDEMLAAFPGDVHKEAKEKYYPFVQAFGASNEELQALAKTAASATEDNGLLWLCYPKKSSKRYKGSDCSRESVTGMLADEGYEPVRQIAIDEDWSAIRFRKTEHIKTMVRKFAVTEKGKERTERN</sequence>
<organism evidence="1 2">
    <name type="scientific">Bacillus capparidis</name>
    <dbReference type="NCBI Taxonomy" id="1840411"/>
    <lineage>
        <taxon>Bacteria</taxon>
        <taxon>Bacillati</taxon>
        <taxon>Bacillota</taxon>
        <taxon>Bacilli</taxon>
        <taxon>Bacillales</taxon>
        <taxon>Bacillaceae</taxon>
        <taxon>Bacillus</taxon>
    </lineage>
</organism>
<dbReference type="Proteomes" id="UP000674416">
    <property type="component" value="Unassembled WGS sequence"/>
</dbReference>
<reference evidence="1 2" key="1">
    <citation type="submission" date="2021-01" db="EMBL/GenBank/DDBJ databases">
        <title>Genomic Encyclopedia of Type Strains, Phase IV (KMG-IV): sequencing the most valuable type-strain genomes for metagenomic binning, comparative biology and taxonomic classification.</title>
        <authorList>
            <person name="Goeker M."/>
        </authorList>
    </citation>
    <scope>NUCLEOTIDE SEQUENCE [LARGE SCALE GENOMIC DNA]</scope>
    <source>
        <strain evidence="1 2">DSM 103394</strain>
    </source>
</reference>
<keyword evidence="2" id="KW-1185">Reference proteome</keyword>
<evidence type="ECO:0008006" key="3">
    <source>
        <dbReference type="Google" id="ProtNLM"/>
    </source>
</evidence>
<protein>
    <recommendedName>
        <fullName evidence="3">DUF3052 domain-containing protein</fullName>
    </recommendedName>
</protein>
<gene>
    <name evidence="1" type="ORF">JOC74_001938</name>
</gene>